<keyword evidence="1" id="KW-0677">Repeat</keyword>
<feature type="compositionally biased region" description="Polar residues" evidence="2">
    <location>
        <begin position="798"/>
        <end position="807"/>
    </location>
</feature>
<proteinExistence type="predicted"/>
<dbReference type="SUPFAM" id="SSF50965">
    <property type="entry name" value="Galactose oxidase, central domain"/>
    <property type="match status" value="1"/>
</dbReference>
<dbReference type="PANTHER" id="PTHR46967">
    <property type="entry name" value="INSULIN-LIKE GROWTH FACTOR BINDING PROTEIN,N-TERMINAL"/>
    <property type="match status" value="1"/>
</dbReference>
<dbReference type="EMBL" id="UINC01003558">
    <property type="protein sequence ID" value="SVA07375.1"/>
    <property type="molecule type" value="Genomic_DNA"/>
</dbReference>
<keyword evidence="3" id="KW-0812">Transmembrane</keyword>
<sequence>MGARDRRHSALPIALVILLLGMSASSTLYSDDRAELAEEDSPLNTHSGLNFPGSTHGSIYSLTAIGAGYNYTCVVMDTNGMKCWGKGGTGYLGNGGSYTVHEPVAVNMPTYPPTAVEMSGGDGHHSCMIVSNGSFYCWGEDFNGQIGHSHYSCGGWCNSPHGPSTLGGKAALTIVTGIHHTCAIAVDQTLYCWGRDDNGQVGDGFPTGGHHTPTHIELPPNRTAVAVNAAADASCVILDNGSGMCWGLNMNGHLGIGTNDSKDVPTYMSVLPENRSLVALDIGFKHTCGILDDGLVYCWGNNTQGQFGDGTNNSSLSPRAASLPPGRTAISIDAGTFHTCAILDDSSAYCWGINTYGQLGDGTTNNSTTPVSVQMPSGLGVAEITTGNKHSCAVATNASVYCWGAHGEGALGLGEGNDSDIPAFVDIGAEYGWHALMSERDNDDDGIVNLFDPFPDGCPVGTYVSGVTCIETDPGWYAVDGEQFACDAGSFQPDSGQVDCIIATPGHFVNTTAATSQTQCQPGYYQPLSNQTSCLQADPGSYSSASASTLQYQCQPGYYQPNHGATGCILADAGHFVVGEGALNQIPCSPGSYQFLSGATSCFEATRGFQVPSAGASAQEACGPGNFSADPGQAQCTDASPGYFVSGSQQTSQSPCQPGQFQPDTGQTSCLTVEQGHYTDAEGTGNQIPCDPGTYQPDTGQTSCIQADPGNYSSLAGATSQSPCSAGTFSSEPGQSNCTQAEPGNYVGLDGATIQTPCPTGEYQEGSGGEGCQQAPPGQVVSADGSSAPSPCPPGKYQSGQGQSSCMEASPGHFVNESGSTEQIPCQPGSYQSDPGQSECVPASPGSHASGEGATGQTPCSKGTFQASEGQDSCTEAMPGHHVPEEGALSQSTCKPGSFQPEGGQEGCSDASPGNFVSGTGSMSEMPCQPGTYQGNQGSTQCQDADSGHYVPEAGAIEQLKCPSGEIQELDGQTACNKPDRPLWLTFLMFAVPAVLGGSLAIMYLAKRKKEEQSSRKRAYMYSEDVRSKR</sequence>
<protein>
    <recommendedName>
        <fullName evidence="4">RCC1-like domain-containing protein</fullName>
    </recommendedName>
</protein>
<evidence type="ECO:0000256" key="3">
    <source>
        <dbReference type="SAM" id="Phobius"/>
    </source>
</evidence>
<accession>A0A381STN0</accession>
<dbReference type="Gene3D" id="2.10.50.10">
    <property type="entry name" value="Tumor Necrosis Factor Receptor, subunit A, domain 2"/>
    <property type="match status" value="4"/>
</dbReference>
<feature type="region of interest" description="Disordered" evidence="2">
    <location>
        <begin position="715"/>
        <end position="947"/>
    </location>
</feature>
<evidence type="ECO:0000256" key="1">
    <source>
        <dbReference type="ARBA" id="ARBA00022737"/>
    </source>
</evidence>
<feature type="region of interest" description="Disordered" evidence="2">
    <location>
        <begin position="1011"/>
        <end position="1030"/>
    </location>
</feature>
<dbReference type="InterPro" id="IPR009030">
    <property type="entry name" value="Growth_fac_rcpt_cys_sf"/>
</dbReference>
<name>A0A381STN0_9ZZZZ</name>
<dbReference type="SUPFAM" id="SSF57184">
    <property type="entry name" value="Growth factor receptor domain"/>
    <property type="match status" value="1"/>
</dbReference>
<feature type="region of interest" description="Disordered" evidence="2">
    <location>
        <begin position="638"/>
        <end position="668"/>
    </location>
</feature>
<dbReference type="AlphaFoldDB" id="A0A381STN0"/>
<feature type="compositionally biased region" description="Polar residues" evidence="2">
    <location>
        <begin position="855"/>
        <end position="874"/>
    </location>
</feature>
<dbReference type="Gene3D" id="2.130.10.30">
    <property type="entry name" value="Regulator of chromosome condensation 1/beta-lactamase-inhibitor protein II"/>
    <property type="match status" value="2"/>
</dbReference>
<feature type="compositionally biased region" description="Polar residues" evidence="2">
    <location>
        <begin position="931"/>
        <end position="944"/>
    </location>
</feature>
<dbReference type="InterPro" id="IPR058923">
    <property type="entry name" value="RCC1-like_dom"/>
</dbReference>
<organism evidence="5">
    <name type="scientific">marine metagenome</name>
    <dbReference type="NCBI Taxonomy" id="408172"/>
    <lineage>
        <taxon>unclassified sequences</taxon>
        <taxon>metagenomes</taxon>
        <taxon>ecological metagenomes</taxon>
    </lineage>
</organism>
<feature type="compositionally biased region" description="Polar residues" evidence="2">
    <location>
        <begin position="715"/>
        <end position="742"/>
    </location>
</feature>
<dbReference type="InterPro" id="IPR000408">
    <property type="entry name" value="Reg_chr_condens"/>
</dbReference>
<feature type="transmembrane region" description="Helical" evidence="3">
    <location>
        <begin position="983"/>
        <end position="1006"/>
    </location>
</feature>
<evidence type="ECO:0000259" key="4">
    <source>
        <dbReference type="Pfam" id="PF25390"/>
    </source>
</evidence>
<feature type="compositionally biased region" description="Polar residues" evidence="2">
    <location>
        <begin position="817"/>
        <end position="836"/>
    </location>
</feature>
<dbReference type="PROSITE" id="PS50012">
    <property type="entry name" value="RCC1_3"/>
    <property type="match status" value="5"/>
</dbReference>
<dbReference type="PRINTS" id="PR00633">
    <property type="entry name" value="RCCNDNSATION"/>
</dbReference>
<dbReference type="InterPro" id="IPR009091">
    <property type="entry name" value="RCC1/BLIP-II"/>
</dbReference>
<evidence type="ECO:0000256" key="2">
    <source>
        <dbReference type="SAM" id="MobiDB-lite"/>
    </source>
</evidence>
<feature type="domain" description="RCC1-like" evidence="4">
    <location>
        <begin position="171"/>
        <end position="423"/>
    </location>
</feature>
<feature type="compositionally biased region" description="Polar residues" evidence="2">
    <location>
        <begin position="646"/>
        <end position="668"/>
    </location>
</feature>
<keyword evidence="3" id="KW-1133">Transmembrane helix</keyword>
<dbReference type="SUPFAM" id="SSF50985">
    <property type="entry name" value="RCC1/BLIP-II"/>
    <property type="match status" value="1"/>
</dbReference>
<dbReference type="InterPro" id="IPR011043">
    <property type="entry name" value="Gal_Oxase/kelch_b-propeller"/>
</dbReference>
<dbReference type="Pfam" id="PF25390">
    <property type="entry name" value="WD40_RLD"/>
    <property type="match status" value="1"/>
</dbReference>
<gene>
    <name evidence="5" type="ORF">METZ01_LOCUS60229</name>
</gene>
<dbReference type="PANTHER" id="PTHR46967:SF1">
    <property type="entry name" value="KERATIN-ASSOCIATED PROTEIN 16-1-LIKE"/>
    <property type="match status" value="1"/>
</dbReference>
<evidence type="ECO:0000313" key="5">
    <source>
        <dbReference type="EMBL" id="SVA07375.1"/>
    </source>
</evidence>
<dbReference type="SMART" id="SM01411">
    <property type="entry name" value="Ephrin_rec_like"/>
    <property type="match status" value="9"/>
</dbReference>
<reference evidence="5" key="1">
    <citation type="submission" date="2018-05" db="EMBL/GenBank/DDBJ databases">
        <authorList>
            <person name="Lanie J.A."/>
            <person name="Ng W.-L."/>
            <person name="Kazmierczak K.M."/>
            <person name="Andrzejewski T.M."/>
            <person name="Davidsen T.M."/>
            <person name="Wayne K.J."/>
            <person name="Tettelin H."/>
            <person name="Glass J.I."/>
            <person name="Rusch D."/>
            <person name="Podicherti R."/>
            <person name="Tsui H.-C.T."/>
            <person name="Winkler M.E."/>
        </authorList>
    </citation>
    <scope>NUCLEOTIDE SEQUENCE</scope>
</reference>
<keyword evidence="3" id="KW-0472">Membrane</keyword>